<dbReference type="CDD" id="cd00082">
    <property type="entry name" value="HisKA"/>
    <property type="match status" value="1"/>
</dbReference>
<dbReference type="CDD" id="cd17580">
    <property type="entry name" value="REC_2_DhkD-like"/>
    <property type="match status" value="1"/>
</dbReference>
<feature type="modified residue" description="4-aspartylphosphate" evidence="8">
    <location>
        <position position="56"/>
    </location>
</feature>
<feature type="coiled-coil region" evidence="9">
    <location>
        <begin position="251"/>
        <end position="280"/>
    </location>
</feature>
<evidence type="ECO:0000256" key="2">
    <source>
        <dbReference type="ARBA" id="ARBA00006402"/>
    </source>
</evidence>
<dbReference type="NCBIfam" id="TIGR00229">
    <property type="entry name" value="sensory_box"/>
    <property type="match status" value="1"/>
</dbReference>
<evidence type="ECO:0000256" key="6">
    <source>
        <dbReference type="ARBA" id="ARBA00023012"/>
    </source>
</evidence>
<dbReference type="PROSITE" id="PS50110">
    <property type="entry name" value="RESPONSE_REGULATORY"/>
    <property type="match status" value="2"/>
</dbReference>
<dbReference type="Proteomes" id="UP000632766">
    <property type="component" value="Unassembled WGS sequence"/>
</dbReference>
<dbReference type="InterPro" id="IPR000014">
    <property type="entry name" value="PAS"/>
</dbReference>
<keyword evidence="5" id="KW-0808">Transferase</keyword>
<dbReference type="InterPro" id="IPR036097">
    <property type="entry name" value="HisK_dim/P_sf"/>
</dbReference>
<evidence type="ECO:0000256" key="7">
    <source>
        <dbReference type="ARBA" id="ARBA00074306"/>
    </source>
</evidence>
<dbReference type="InterPro" id="IPR011006">
    <property type="entry name" value="CheY-like_superfamily"/>
</dbReference>
<dbReference type="Gene3D" id="3.30.565.10">
    <property type="entry name" value="Histidine kinase-like ATPase, C-terminal domain"/>
    <property type="match status" value="1"/>
</dbReference>
<dbReference type="InterPro" id="IPR003661">
    <property type="entry name" value="HisK_dim/P_dom"/>
</dbReference>
<evidence type="ECO:0000256" key="9">
    <source>
        <dbReference type="SAM" id="Coils"/>
    </source>
</evidence>
<dbReference type="InterPro" id="IPR005467">
    <property type="entry name" value="His_kinase_dom"/>
</dbReference>
<feature type="modified residue" description="4-aspartylphosphate" evidence="8">
    <location>
        <position position="573"/>
    </location>
</feature>
<dbReference type="InterPro" id="IPR036890">
    <property type="entry name" value="HATPase_C_sf"/>
</dbReference>
<protein>
    <recommendedName>
        <fullName evidence="7">Circadian input-output histidine kinase CikA</fullName>
        <ecNumber evidence="3">2.7.13.3</ecNumber>
    </recommendedName>
</protein>
<keyword evidence="5" id="KW-0418">Kinase</keyword>
<dbReference type="PROSITE" id="PS50112">
    <property type="entry name" value="PAS"/>
    <property type="match status" value="1"/>
</dbReference>
<evidence type="ECO:0000256" key="5">
    <source>
        <dbReference type="ARBA" id="ARBA00022777"/>
    </source>
</evidence>
<dbReference type="Pfam" id="PF13426">
    <property type="entry name" value="PAS_9"/>
    <property type="match status" value="1"/>
</dbReference>
<dbReference type="SMART" id="SM00387">
    <property type="entry name" value="HATPase_c"/>
    <property type="match status" value="1"/>
</dbReference>
<dbReference type="SUPFAM" id="SSF55874">
    <property type="entry name" value="ATPase domain of HSP90 chaperone/DNA topoisomerase II/histidine kinase"/>
    <property type="match status" value="1"/>
</dbReference>
<dbReference type="SUPFAM" id="SSF52172">
    <property type="entry name" value="CheY-like"/>
    <property type="match status" value="2"/>
</dbReference>
<name>A0A8J7HQC9_9NOST</name>
<keyword evidence="6" id="KW-0902">Two-component regulatory system</keyword>
<dbReference type="PANTHER" id="PTHR43547:SF2">
    <property type="entry name" value="HYBRID SIGNAL TRANSDUCTION HISTIDINE KINASE C"/>
    <property type="match status" value="1"/>
</dbReference>
<dbReference type="CDD" id="cd00130">
    <property type="entry name" value="PAS"/>
    <property type="match status" value="1"/>
</dbReference>
<dbReference type="SUPFAM" id="SSF47384">
    <property type="entry name" value="Homodimeric domain of signal transducing histidine kinase"/>
    <property type="match status" value="1"/>
</dbReference>
<evidence type="ECO:0000256" key="4">
    <source>
        <dbReference type="ARBA" id="ARBA00022553"/>
    </source>
</evidence>
<evidence type="ECO:0000256" key="8">
    <source>
        <dbReference type="PROSITE-ProRule" id="PRU00169"/>
    </source>
</evidence>
<dbReference type="CDD" id="cd16922">
    <property type="entry name" value="HATPase_EvgS-ArcB-TorS-like"/>
    <property type="match status" value="1"/>
</dbReference>
<evidence type="ECO:0000259" key="12">
    <source>
        <dbReference type="PROSITE" id="PS50112"/>
    </source>
</evidence>
<proteinExistence type="inferred from homology"/>
<feature type="domain" description="PAS" evidence="12">
    <location>
        <begin position="139"/>
        <end position="212"/>
    </location>
</feature>
<reference evidence="14 15" key="1">
    <citation type="journal article" date="2021" name="Int. J. Syst. Evol. Microbiol.">
        <title>Amazonocrinis nigriterrae gen. nov., sp. nov., Atlanticothrix silvestris gen. nov., sp. nov. and Dendronalium phyllosphericum gen. nov., sp. nov., nostocacean cyanobacteria from Brazilian environments.</title>
        <authorList>
            <person name="Alvarenga D.O."/>
            <person name="Andreote A.P.D."/>
            <person name="Branco L.H.Z."/>
            <person name="Delbaje E."/>
            <person name="Cruz R.B."/>
            <person name="Varani A.M."/>
            <person name="Fiore M.F."/>
        </authorList>
    </citation>
    <scope>NUCLEOTIDE SEQUENCE [LARGE SCALE GENOMIC DNA]</scope>
    <source>
        <strain evidence="14 15">CENA67</strain>
    </source>
</reference>
<dbReference type="AlphaFoldDB" id="A0A8J7HQC9"/>
<comment type="catalytic activity">
    <reaction evidence="1">
        <text>ATP + protein L-histidine = ADP + protein N-phospho-L-histidine.</text>
        <dbReference type="EC" id="2.7.13.3"/>
    </reaction>
</comment>
<dbReference type="InterPro" id="IPR004358">
    <property type="entry name" value="Sig_transdc_His_kin-like_C"/>
</dbReference>
<gene>
    <name evidence="14" type="ORF">I8748_04455</name>
</gene>
<dbReference type="SMART" id="SM00091">
    <property type="entry name" value="PAS"/>
    <property type="match status" value="1"/>
</dbReference>
<accession>A0A8J7HQC9</accession>
<feature type="coiled-coil region" evidence="9">
    <location>
        <begin position="113"/>
        <end position="142"/>
    </location>
</feature>
<dbReference type="EMBL" id="JAECZC010000004">
    <property type="protein sequence ID" value="MBH8561437.1"/>
    <property type="molecule type" value="Genomic_DNA"/>
</dbReference>
<keyword evidence="15" id="KW-1185">Reference proteome</keyword>
<evidence type="ECO:0000259" key="13">
    <source>
        <dbReference type="PROSITE" id="PS50113"/>
    </source>
</evidence>
<dbReference type="InterPro" id="IPR035965">
    <property type="entry name" value="PAS-like_dom_sf"/>
</dbReference>
<evidence type="ECO:0000313" key="15">
    <source>
        <dbReference type="Proteomes" id="UP000632766"/>
    </source>
</evidence>
<dbReference type="SUPFAM" id="SSF55785">
    <property type="entry name" value="PYP-like sensor domain (PAS domain)"/>
    <property type="match status" value="1"/>
</dbReference>
<dbReference type="Gene3D" id="3.30.450.20">
    <property type="entry name" value="PAS domain"/>
    <property type="match status" value="1"/>
</dbReference>
<evidence type="ECO:0000256" key="3">
    <source>
        <dbReference type="ARBA" id="ARBA00012438"/>
    </source>
</evidence>
<dbReference type="GO" id="GO:0000155">
    <property type="term" value="F:phosphorelay sensor kinase activity"/>
    <property type="evidence" value="ECO:0007669"/>
    <property type="project" value="InterPro"/>
</dbReference>
<keyword evidence="9" id="KW-0175">Coiled coil</keyword>
<dbReference type="SMART" id="SM00388">
    <property type="entry name" value="HisKA"/>
    <property type="match status" value="1"/>
</dbReference>
<dbReference type="Pfam" id="PF02518">
    <property type="entry name" value="HATPase_c"/>
    <property type="match status" value="1"/>
</dbReference>
<dbReference type="PROSITE" id="PS50109">
    <property type="entry name" value="HIS_KIN"/>
    <property type="match status" value="1"/>
</dbReference>
<dbReference type="RefSeq" id="WP_198123466.1">
    <property type="nucleotide sequence ID" value="NZ_JAECZC010000004.1"/>
</dbReference>
<evidence type="ECO:0000313" key="14">
    <source>
        <dbReference type="EMBL" id="MBH8561437.1"/>
    </source>
</evidence>
<dbReference type="CDD" id="cd00156">
    <property type="entry name" value="REC"/>
    <property type="match status" value="1"/>
</dbReference>
<dbReference type="PRINTS" id="PR00344">
    <property type="entry name" value="BCTRLSENSOR"/>
</dbReference>
<evidence type="ECO:0000256" key="1">
    <source>
        <dbReference type="ARBA" id="ARBA00000085"/>
    </source>
</evidence>
<dbReference type="InterPro" id="IPR000700">
    <property type="entry name" value="PAS-assoc_C"/>
</dbReference>
<dbReference type="PANTHER" id="PTHR43547">
    <property type="entry name" value="TWO-COMPONENT HISTIDINE KINASE"/>
    <property type="match status" value="1"/>
</dbReference>
<dbReference type="FunFam" id="3.30.565.10:FF:000010">
    <property type="entry name" value="Sensor histidine kinase RcsC"/>
    <property type="match status" value="1"/>
</dbReference>
<dbReference type="InterPro" id="IPR003594">
    <property type="entry name" value="HATPase_dom"/>
</dbReference>
<organism evidence="14 15">
    <name type="scientific">Amazonocrinis nigriterrae CENA67</name>
    <dbReference type="NCBI Taxonomy" id="2794033"/>
    <lineage>
        <taxon>Bacteria</taxon>
        <taxon>Bacillati</taxon>
        <taxon>Cyanobacteriota</taxon>
        <taxon>Cyanophyceae</taxon>
        <taxon>Nostocales</taxon>
        <taxon>Nostocaceae</taxon>
        <taxon>Amazonocrinis</taxon>
        <taxon>Amazonocrinis nigriterrae</taxon>
    </lineage>
</organism>
<dbReference type="Pfam" id="PF00512">
    <property type="entry name" value="HisKA"/>
    <property type="match status" value="1"/>
</dbReference>
<dbReference type="Gene3D" id="3.40.50.2300">
    <property type="match status" value="2"/>
</dbReference>
<evidence type="ECO:0000259" key="10">
    <source>
        <dbReference type="PROSITE" id="PS50109"/>
    </source>
</evidence>
<dbReference type="Gene3D" id="1.10.287.130">
    <property type="match status" value="1"/>
</dbReference>
<evidence type="ECO:0000259" key="11">
    <source>
        <dbReference type="PROSITE" id="PS50110"/>
    </source>
</evidence>
<dbReference type="Pfam" id="PF00072">
    <property type="entry name" value="Response_reg"/>
    <property type="match status" value="2"/>
</dbReference>
<dbReference type="PROSITE" id="PS50113">
    <property type="entry name" value="PAC"/>
    <property type="match status" value="1"/>
</dbReference>
<dbReference type="SMART" id="SM00448">
    <property type="entry name" value="REC"/>
    <property type="match status" value="2"/>
</dbReference>
<sequence>MNPLRFLLLEDSYLDAELIGATLCEGGVTCEIVQVQTHTDFLTALETKDFDLILADYSLPAFDGISALKIAQNTCPDVPFIFVSGSLGEELAIETLQCGATDYVLKQRLGRLVPSVQRALREVEERRERQQAEARMRQTETRFRLIVESAKDYAIMTLDMAGHITSWNSGAQRLFGYKEAEIVGQPGNIIFTPEEIEQRQPEQEMQLALTQGRAENDRWHVQKNGSRFWGSGVIMPLRDGTNTIEGFLRIIQDKTQQRQAEEQLQQQAQQLRQVNQLKDEFLAVLSHELRTPLNPILGWSTLLQAKSYEKATMARGLETIARNAQMLTQLIDDLLDVSRILSGKLRLSLRALDLTKTIKAALDTVQLAADAKSISIQTNIQPDVGYVFADGDRLHQVLWNLLSNAIKFTPNQGRVDVTFTRLGTQAQIQVADNGTGISPEFLPYVFERFRQADGSTTREFGGLGLGLAIARHLIELHGGTIQAHSPGEGQGAIFTICLPLMPTVFATSPSTTKVDTNHTLSNLSVLLVEDELDTLEFLKFVLEQSGATVTAVSSAQKALKILEQHQPDLLVSDIGMPEMDGYTLIKHIRSHLSSKIQQIPAIALTAYAGEIAQEQALQAGFHRHLAKPIDPTTFISAIVSLVGRVQFKLRC</sequence>
<dbReference type="InterPro" id="IPR001789">
    <property type="entry name" value="Sig_transdc_resp-reg_receiver"/>
</dbReference>
<feature type="domain" description="Response regulatory" evidence="11">
    <location>
        <begin position="5"/>
        <end position="121"/>
    </location>
</feature>
<comment type="caution">
    <text evidence="14">The sequence shown here is derived from an EMBL/GenBank/DDBJ whole genome shotgun (WGS) entry which is preliminary data.</text>
</comment>
<comment type="similarity">
    <text evidence="2">In the N-terminal section; belongs to the phytochrome family.</text>
</comment>
<feature type="domain" description="PAC" evidence="13">
    <location>
        <begin position="214"/>
        <end position="266"/>
    </location>
</feature>
<feature type="domain" description="Response regulatory" evidence="11">
    <location>
        <begin position="524"/>
        <end position="642"/>
    </location>
</feature>
<dbReference type="EC" id="2.7.13.3" evidence="3"/>
<keyword evidence="4 8" id="KW-0597">Phosphoprotein</keyword>
<feature type="domain" description="Histidine kinase" evidence="10">
    <location>
        <begin position="284"/>
        <end position="502"/>
    </location>
</feature>